<accession>A0A5D4TQJ3</accession>
<dbReference type="PANTHER" id="PTHR42924">
    <property type="entry name" value="EXONUCLEASE"/>
    <property type="match status" value="1"/>
</dbReference>
<comment type="caution">
    <text evidence="2">The sequence shown here is derived from an EMBL/GenBank/DDBJ whole genome shotgun (WGS) entry which is preliminary data.</text>
</comment>
<dbReference type="AlphaFoldDB" id="A0A5D4TQJ3"/>
<protein>
    <recommendedName>
        <fullName evidence="1">Polymerase/histidinol phosphatase N-terminal domain-containing protein</fullName>
    </recommendedName>
</protein>
<dbReference type="Gene3D" id="3.20.20.140">
    <property type="entry name" value="Metal-dependent hydrolases"/>
    <property type="match status" value="1"/>
</dbReference>
<sequence length="417" mass="47654">MSRDETLKLTKTIDHSSQGEYITLPFTIVDDVEEVKIELDFTDRETNVIDLGVEDPNGFRGWSGGARKEIFLREDRATPGYNLGDLPEGRWGVILNAYRVPNKCTVSVNVTCIRSKRRWYKGDLHLHTNHSDGAYTVSEVVENVRSAGLAFLALTDHNTFSQNIQYPVVEDIAVIPGVELTTNKGHANFYGVHQPFLDFRCRSKEDVQEKMDEGLSNGSLYSINHPHCQYCPWEWGLEQFDISMVEIWNGPWSEANQKTLDWWDAQLKQGKRVVAIGGSDTHREHERIKYGVPTTWLNAWRHSPGKLVEAMKSGKACVTRTPESPWVNIKMMDTFMGESYPRTNHLKDVPLEVEFKDKVEGIIRVITDQGTVINELINSKKVYYSNGIPNVSKYIRVELWDVNSEEPIVISNPIYFD</sequence>
<dbReference type="Proteomes" id="UP000324269">
    <property type="component" value="Unassembled WGS sequence"/>
</dbReference>
<feature type="domain" description="Polymerase/histidinol phosphatase N-terminal" evidence="1">
    <location>
        <begin position="122"/>
        <end position="184"/>
    </location>
</feature>
<dbReference type="SUPFAM" id="SSF89550">
    <property type="entry name" value="PHP domain-like"/>
    <property type="match status" value="1"/>
</dbReference>
<dbReference type="SMART" id="SM00481">
    <property type="entry name" value="POLIIIAc"/>
    <property type="match status" value="1"/>
</dbReference>
<name>A0A5D4TQJ3_9BACI</name>
<dbReference type="InterPro" id="IPR016195">
    <property type="entry name" value="Pol/histidinol_Pase-like"/>
</dbReference>
<gene>
    <name evidence="2" type="ORF">FZC85_18345</name>
</gene>
<dbReference type="NCBIfam" id="NF038032">
    <property type="entry name" value="CehA_McbA_metalo"/>
    <property type="match status" value="1"/>
</dbReference>
<dbReference type="GO" id="GO:0004534">
    <property type="term" value="F:5'-3' RNA exonuclease activity"/>
    <property type="evidence" value="ECO:0007669"/>
    <property type="project" value="TreeGrafter"/>
</dbReference>
<evidence type="ECO:0000313" key="3">
    <source>
        <dbReference type="Proteomes" id="UP000324269"/>
    </source>
</evidence>
<dbReference type="InterPro" id="IPR004013">
    <property type="entry name" value="PHP_dom"/>
</dbReference>
<reference evidence="2 3" key="1">
    <citation type="submission" date="2019-08" db="EMBL/GenBank/DDBJ databases">
        <title>Bacillus genomes from the desert of Cuatro Cienegas, Coahuila.</title>
        <authorList>
            <person name="Olmedo-Alvarez G."/>
        </authorList>
    </citation>
    <scope>NUCLEOTIDE SEQUENCE [LARGE SCALE GENOMIC DNA]</scope>
    <source>
        <strain evidence="2 3">CH87b_3T</strain>
    </source>
</reference>
<organism evidence="2 3">
    <name type="scientific">Rossellomorea aquimaris</name>
    <dbReference type="NCBI Taxonomy" id="189382"/>
    <lineage>
        <taxon>Bacteria</taxon>
        <taxon>Bacillati</taxon>
        <taxon>Bacillota</taxon>
        <taxon>Bacilli</taxon>
        <taxon>Bacillales</taxon>
        <taxon>Bacillaceae</taxon>
        <taxon>Rossellomorea</taxon>
    </lineage>
</organism>
<dbReference type="GO" id="GO:0035312">
    <property type="term" value="F:5'-3' DNA exonuclease activity"/>
    <property type="evidence" value="ECO:0007669"/>
    <property type="project" value="TreeGrafter"/>
</dbReference>
<dbReference type="InterPro" id="IPR052018">
    <property type="entry name" value="PHP_domain"/>
</dbReference>
<dbReference type="PANTHER" id="PTHR42924:SF3">
    <property type="entry name" value="POLYMERASE_HISTIDINOL PHOSPHATASE N-TERMINAL DOMAIN-CONTAINING PROTEIN"/>
    <property type="match status" value="1"/>
</dbReference>
<proteinExistence type="predicted"/>
<evidence type="ECO:0000313" key="2">
    <source>
        <dbReference type="EMBL" id="TYS83063.1"/>
    </source>
</evidence>
<dbReference type="Pfam" id="PF02811">
    <property type="entry name" value="PHP"/>
    <property type="match status" value="1"/>
</dbReference>
<dbReference type="InterPro" id="IPR003141">
    <property type="entry name" value="Pol/His_phosphatase_N"/>
</dbReference>
<evidence type="ECO:0000259" key="1">
    <source>
        <dbReference type="SMART" id="SM00481"/>
    </source>
</evidence>
<dbReference type="OrthoDB" id="9804333at2"/>
<dbReference type="RefSeq" id="WP_148970475.1">
    <property type="nucleotide sequence ID" value="NZ_JBNIKW010000006.1"/>
</dbReference>
<dbReference type="EMBL" id="VTEZ01000006">
    <property type="protein sequence ID" value="TYS83063.1"/>
    <property type="molecule type" value="Genomic_DNA"/>
</dbReference>